<evidence type="ECO:0000259" key="9">
    <source>
        <dbReference type="Pfam" id="PF02518"/>
    </source>
</evidence>
<gene>
    <name evidence="10" type="ORF">JCM21738_3369</name>
</gene>
<evidence type="ECO:0000256" key="5">
    <source>
        <dbReference type="ARBA" id="ARBA00022741"/>
    </source>
</evidence>
<organism evidence="10 11">
    <name type="scientific">Mesobacillus boroniphilus JCM 21738</name>
    <dbReference type="NCBI Taxonomy" id="1294265"/>
    <lineage>
        <taxon>Bacteria</taxon>
        <taxon>Bacillati</taxon>
        <taxon>Bacillota</taxon>
        <taxon>Bacilli</taxon>
        <taxon>Bacillales</taxon>
        <taxon>Bacillaceae</taxon>
        <taxon>Mesobacillus</taxon>
    </lineage>
</organism>
<reference evidence="10 11" key="1">
    <citation type="submission" date="2013-12" db="EMBL/GenBank/DDBJ databases">
        <title>NBRP : Genome information of microbial organism related human and environment.</title>
        <authorList>
            <person name="Hattori M."/>
            <person name="Oshima K."/>
            <person name="Inaba H."/>
            <person name="Suda W."/>
            <person name="Sakamoto M."/>
            <person name="Iino T."/>
            <person name="Kitahara M."/>
            <person name="Oshida Y."/>
            <person name="Iida T."/>
            <person name="Kudo T."/>
            <person name="Itoh T."/>
            <person name="Ahmed I."/>
            <person name="Ohkuma M."/>
        </authorList>
    </citation>
    <scope>NUCLEOTIDE SEQUENCE [LARGE SCALE GENOMIC DNA]</scope>
    <source>
        <strain evidence="10 11">JCM 21738</strain>
    </source>
</reference>
<dbReference type="EMBL" id="BAUW01000044">
    <property type="protein sequence ID" value="GAE46464.1"/>
    <property type="molecule type" value="Genomic_DNA"/>
</dbReference>
<proteinExistence type="predicted"/>
<evidence type="ECO:0000313" key="10">
    <source>
        <dbReference type="EMBL" id="GAE46464.1"/>
    </source>
</evidence>
<dbReference type="Pfam" id="PF02518">
    <property type="entry name" value="HATPase_c"/>
    <property type="match status" value="1"/>
</dbReference>
<dbReference type="PRINTS" id="PR00344">
    <property type="entry name" value="BCTRLSENSOR"/>
</dbReference>
<evidence type="ECO:0000313" key="11">
    <source>
        <dbReference type="Proteomes" id="UP000018949"/>
    </source>
</evidence>
<keyword evidence="8" id="KW-0902">Two-component regulatory system</keyword>
<evidence type="ECO:0000256" key="6">
    <source>
        <dbReference type="ARBA" id="ARBA00022777"/>
    </source>
</evidence>
<evidence type="ECO:0000256" key="7">
    <source>
        <dbReference type="ARBA" id="ARBA00022840"/>
    </source>
</evidence>
<feature type="domain" description="Histidine kinase/HSP90-like ATPase" evidence="9">
    <location>
        <begin position="2"/>
        <end position="56"/>
    </location>
</feature>
<name>W4RS63_9BACI</name>
<dbReference type="Proteomes" id="UP000018949">
    <property type="component" value="Unassembled WGS sequence"/>
</dbReference>
<dbReference type="EC" id="2.7.13.3" evidence="2"/>
<dbReference type="GO" id="GO:0004673">
    <property type="term" value="F:protein histidine kinase activity"/>
    <property type="evidence" value="ECO:0007669"/>
    <property type="project" value="UniProtKB-EC"/>
</dbReference>
<accession>W4RS63</accession>
<dbReference type="PANTHER" id="PTHR43065:SF10">
    <property type="entry name" value="PEROXIDE STRESS-ACTIVATED HISTIDINE KINASE MAK3"/>
    <property type="match status" value="1"/>
</dbReference>
<evidence type="ECO:0000256" key="2">
    <source>
        <dbReference type="ARBA" id="ARBA00012438"/>
    </source>
</evidence>
<dbReference type="InterPro" id="IPR004358">
    <property type="entry name" value="Sig_transdc_His_kin-like_C"/>
</dbReference>
<dbReference type="Gene3D" id="3.30.565.10">
    <property type="entry name" value="Histidine kinase-like ATPase, C-terminal domain"/>
    <property type="match status" value="1"/>
</dbReference>
<keyword evidence="3" id="KW-0597">Phosphoprotein</keyword>
<evidence type="ECO:0000256" key="3">
    <source>
        <dbReference type="ARBA" id="ARBA00022553"/>
    </source>
</evidence>
<dbReference type="eggNOG" id="COG4191">
    <property type="taxonomic scope" value="Bacteria"/>
</dbReference>
<evidence type="ECO:0000256" key="1">
    <source>
        <dbReference type="ARBA" id="ARBA00000085"/>
    </source>
</evidence>
<keyword evidence="4" id="KW-0808">Transferase</keyword>
<dbReference type="SUPFAM" id="SSF55874">
    <property type="entry name" value="ATPase domain of HSP90 chaperone/DNA topoisomerase II/histidine kinase"/>
    <property type="match status" value="1"/>
</dbReference>
<dbReference type="GO" id="GO:0000160">
    <property type="term" value="P:phosphorelay signal transduction system"/>
    <property type="evidence" value="ECO:0007669"/>
    <property type="project" value="UniProtKB-KW"/>
</dbReference>
<dbReference type="GO" id="GO:0005524">
    <property type="term" value="F:ATP binding"/>
    <property type="evidence" value="ECO:0007669"/>
    <property type="project" value="UniProtKB-KW"/>
</dbReference>
<protein>
    <recommendedName>
        <fullName evidence="2">histidine kinase</fullName>
        <ecNumber evidence="2">2.7.13.3</ecNumber>
    </recommendedName>
</protein>
<dbReference type="PANTHER" id="PTHR43065">
    <property type="entry name" value="SENSOR HISTIDINE KINASE"/>
    <property type="match status" value="1"/>
</dbReference>
<dbReference type="InterPro" id="IPR036890">
    <property type="entry name" value="HATPase_C_sf"/>
</dbReference>
<keyword evidence="6" id="KW-0418">Kinase</keyword>
<keyword evidence="7" id="KW-0067">ATP-binding</keyword>
<evidence type="ECO:0000256" key="4">
    <source>
        <dbReference type="ARBA" id="ARBA00022679"/>
    </source>
</evidence>
<evidence type="ECO:0000256" key="8">
    <source>
        <dbReference type="ARBA" id="ARBA00023012"/>
    </source>
</evidence>
<sequence>MDSAQIAKLGTLFYTTKSKGTGLGTSVSIKIIETMGGSISYKSERGVGTEVTIILQSYKQEPFDHTEQPRRNNAI</sequence>
<comment type="caution">
    <text evidence="10">The sequence shown here is derived from an EMBL/GenBank/DDBJ whole genome shotgun (WGS) entry which is preliminary data.</text>
</comment>
<keyword evidence="11" id="KW-1185">Reference proteome</keyword>
<keyword evidence="5" id="KW-0547">Nucleotide-binding</keyword>
<dbReference type="AlphaFoldDB" id="W4RS63"/>
<comment type="catalytic activity">
    <reaction evidence="1">
        <text>ATP + protein L-histidine = ADP + protein N-phospho-L-histidine.</text>
        <dbReference type="EC" id="2.7.13.3"/>
    </reaction>
</comment>
<dbReference type="InterPro" id="IPR003594">
    <property type="entry name" value="HATPase_dom"/>
</dbReference>